<sequence>MKANLSTLPKKILIASDFYLPGFKGGGPTLSLANLVDRLGDEFSFDIVTRDRDFGDPVPYPESHDKIGHMNGKARVFYLAPAERSLRRLCEILRKSDPDILYLNSFFSRQFTGKFLLLRWIGATRRIPLVVACRGEFSPGALAQKPVRKTLYIAVARLLGIYRDVVWQASSPLEEQDIRRVFGVGAKVVVAPDLTGPVIRDRKRMPHPEKQAGTLSVMFLAKISPTKNLHGALKILSEMDGDIQFDIYGPVKDATYWHKCSRLISDLPRNIRVKHHGAVAHDRVGQLFIDHDLLLLPTEGENFGHVIAEALSAGCPVLISDRTPWLGLADAGAGWDLPLKNIGAWRVALAQCVAMGPEDYRGFRRNALQFVSRVYHEEDVVAANRVLFQAIPWTERGRLEESPAG</sequence>
<dbReference type="InterPro" id="IPR001296">
    <property type="entry name" value="Glyco_trans_1"/>
</dbReference>
<dbReference type="EMBL" id="FMXQ01000005">
    <property type="protein sequence ID" value="SDB36774.1"/>
    <property type="molecule type" value="Genomic_DNA"/>
</dbReference>
<dbReference type="Gene3D" id="3.40.50.2000">
    <property type="entry name" value="Glycogen Phosphorylase B"/>
    <property type="match status" value="2"/>
</dbReference>
<dbReference type="Pfam" id="PF00534">
    <property type="entry name" value="Glycos_transf_1"/>
    <property type="match status" value="1"/>
</dbReference>
<organism evidence="2 3">
    <name type="scientific">Bauldia litoralis</name>
    <dbReference type="NCBI Taxonomy" id="665467"/>
    <lineage>
        <taxon>Bacteria</taxon>
        <taxon>Pseudomonadati</taxon>
        <taxon>Pseudomonadota</taxon>
        <taxon>Alphaproteobacteria</taxon>
        <taxon>Hyphomicrobiales</taxon>
        <taxon>Kaistiaceae</taxon>
        <taxon>Bauldia</taxon>
    </lineage>
</organism>
<dbReference type="Proteomes" id="UP000199071">
    <property type="component" value="Unassembled WGS sequence"/>
</dbReference>
<feature type="domain" description="Glycosyl transferase family 1" evidence="1">
    <location>
        <begin position="212"/>
        <end position="324"/>
    </location>
</feature>
<dbReference type="CDD" id="cd03801">
    <property type="entry name" value="GT4_PimA-like"/>
    <property type="match status" value="1"/>
</dbReference>
<keyword evidence="3" id="KW-1185">Reference proteome</keyword>
<evidence type="ECO:0000313" key="2">
    <source>
        <dbReference type="EMBL" id="SDB36774.1"/>
    </source>
</evidence>
<evidence type="ECO:0000259" key="1">
    <source>
        <dbReference type="Pfam" id="PF00534"/>
    </source>
</evidence>
<dbReference type="SUPFAM" id="SSF53756">
    <property type="entry name" value="UDP-Glycosyltransferase/glycogen phosphorylase"/>
    <property type="match status" value="1"/>
</dbReference>
<keyword evidence="2" id="KW-0808">Transferase</keyword>
<dbReference type="PANTHER" id="PTHR12526">
    <property type="entry name" value="GLYCOSYLTRANSFERASE"/>
    <property type="match status" value="1"/>
</dbReference>
<evidence type="ECO:0000313" key="3">
    <source>
        <dbReference type="Proteomes" id="UP000199071"/>
    </source>
</evidence>
<accession>A0A1G6CVA7</accession>
<dbReference type="GO" id="GO:0016757">
    <property type="term" value="F:glycosyltransferase activity"/>
    <property type="evidence" value="ECO:0007669"/>
    <property type="project" value="InterPro"/>
</dbReference>
<dbReference type="RefSeq" id="WP_090877045.1">
    <property type="nucleotide sequence ID" value="NZ_FMXQ01000005.1"/>
</dbReference>
<name>A0A1G6CVA7_9HYPH</name>
<proteinExistence type="predicted"/>
<dbReference type="OrthoDB" id="9781738at2"/>
<reference evidence="2 3" key="1">
    <citation type="submission" date="2016-10" db="EMBL/GenBank/DDBJ databases">
        <authorList>
            <person name="de Groot N.N."/>
        </authorList>
    </citation>
    <scope>NUCLEOTIDE SEQUENCE [LARGE SCALE GENOMIC DNA]</scope>
    <source>
        <strain evidence="2 3">ATCC 35022</strain>
    </source>
</reference>
<dbReference type="STRING" id="665467.SAMN02982931_02793"/>
<protein>
    <submittedName>
        <fullName evidence="2">Glycosyltransferase involved in cell wall bisynthesis</fullName>
    </submittedName>
</protein>
<dbReference type="AlphaFoldDB" id="A0A1G6CVA7"/>
<gene>
    <name evidence="2" type="ORF">SAMN02982931_02793</name>
</gene>